<gene>
    <name evidence="10" type="ORF">ACFP3R_17230</name>
</gene>
<evidence type="ECO:0000256" key="4">
    <source>
        <dbReference type="ARBA" id="ARBA00022741"/>
    </source>
</evidence>
<feature type="region of interest" description="Disordered" evidence="7">
    <location>
        <begin position="463"/>
        <end position="497"/>
    </location>
</feature>
<keyword evidence="4" id="KW-0547">Nucleotide-binding</keyword>
<dbReference type="PROSITE" id="PS00108">
    <property type="entry name" value="PROTEIN_KINASE_ST"/>
    <property type="match status" value="1"/>
</dbReference>
<dbReference type="PANTHER" id="PTHR43289">
    <property type="entry name" value="MITOGEN-ACTIVATED PROTEIN KINASE KINASE KINASE 20-RELATED"/>
    <property type="match status" value="1"/>
</dbReference>
<sequence length="590" mass="61445">MDQADDLLAWAPPPSRDAAPAISLPGYSDFRLVAHGGEGTVYRARQDGLGRDVAVKVLDVADPATVSRFRRELEITVRLGRQHPHIVTVLDTGVIAGQPCIVMEYHDLGSLHDRLQQHGPLPVREVVAAGIAVADALAFAHGQGILHRDVKPQNILVLPTSYVLADFGIARGADAAHTASLQLVSYRHAAPQMVDGRPPAASDDLWSLGSTLFTLLDGQPPFTSDNPGEDTMLAYLGRVRETPPRSLLRRDVPVELISIILRCLRKSREERFPDAASLRAALAALPTWTPQSEVDPDHTTVLRREVEEHYPEGPTAIPDFGPKSTAEAGDGNGDGDRSEGGTGDGGRGGAEAGPGSGPGTASSGTHAEPVRTWTEELADLTVRHDPTVHPSTPKPAVPKPTAPVPQAGPVMPFTPMPPLVGPAEPPGARRRSRKVWVAAGVGALLAGVAVGVALSLPDRTGDVAATGSSPPTSPPSSSASPASTATASAGVPVGGDPGFTPVLKRLEDGGDSIGLFWTDPSDGNAQFVVVDVTGAEARSLVTVVAGETSHVLEGLDPAAPQYCFQVLAIGLDDPTTQRGVSAKTCAVRNG</sequence>
<dbReference type="SUPFAM" id="SSF56112">
    <property type="entry name" value="Protein kinase-like (PK-like)"/>
    <property type="match status" value="1"/>
</dbReference>
<dbReference type="SMART" id="SM00220">
    <property type="entry name" value="S_TKc"/>
    <property type="match status" value="1"/>
</dbReference>
<keyword evidence="5 10" id="KW-0418">Kinase</keyword>
<protein>
    <recommendedName>
        <fullName evidence="1">non-specific serine/threonine protein kinase</fullName>
        <ecNumber evidence="1">2.7.11.1</ecNumber>
    </recommendedName>
</protein>
<reference evidence="11" key="1">
    <citation type="journal article" date="2019" name="Int. J. Syst. Evol. Microbiol.">
        <title>The Global Catalogue of Microorganisms (GCM) 10K type strain sequencing project: providing services to taxonomists for standard genome sequencing and annotation.</title>
        <authorList>
            <consortium name="The Broad Institute Genomics Platform"/>
            <consortium name="The Broad Institute Genome Sequencing Center for Infectious Disease"/>
            <person name="Wu L."/>
            <person name="Ma J."/>
        </authorList>
    </citation>
    <scope>NUCLEOTIDE SEQUENCE [LARGE SCALE GENOMIC DNA]</scope>
    <source>
        <strain evidence="11">CGMCC 4.7246</strain>
    </source>
</reference>
<name>A0ABW1P7I4_9PSEU</name>
<dbReference type="EC" id="2.7.11.1" evidence="1"/>
<dbReference type="PANTHER" id="PTHR43289:SF6">
    <property type="entry name" value="SERINE_THREONINE-PROTEIN KINASE NEKL-3"/>
    <property type="match status" value="1"/>
</dbReference>
<organism evidence="10 11">
    <name type="scientific">Saccharothrix lopnurensis</name>
    <dbReference type="NCBI Taxonomy" id="1670621"/>
    <lineage>
        <taxon>Bacteria</taxon>
        <taxon>Bacillati</taxon>
        <taxon>Actinomycetota</taxon>
        <taxon>Actinomycetes</taxon>
        <taxon>Pseudonocardiales</taxon>
        <taxon>Pseudonocardiaceae</taxon>
        <taxon>Saccharothrix</taxon>
    </lineage>
</organism>
<keyword evidence="2" id="KW-0723">Serine/threonine-protein kinase</keyword>
<dbReference type="InterPro" id="IPR000719">
    <property type="entry name" value="Prot_kinase_dom"/>
</dbReference>
<dbReference type="Pfam" id="PF00069">
    <property type="entry name" value="Pkinase"/>
    <property type="match status" value="1"/>
</dbReference>
<dbReference type="Gene3D" id="3.30.200.20">
    <property type="entry name" value="Phosphorylase Kinase, domain 1"/>
    <property type="match status" value="1"/>
</dbReference>
<evidence type="ECO:0000256" key="7">
    <source>
        <dbReference type="SAM" id="MobiDB-lite"/>
    </source>
</evidence>
<dbReference type="InterPro" id="IPR008271">
    <property type="entry name" value="Ser/Thr_kinase_AS"/>
</dbReference>
<evidence type="ECO:0000256" key="6">
    <source>
        <dbReference type="ARBA" id="ARBA00022840"/>
    </source>
</evidence>
<dbReference type="EMBL" id="JBHSQO010000015">
    <property type="protein sequence ID" value="MFC6091025.1"/>
    <property type="molecule type" value="Genomic_DNA"/>
</dbReference>
<keyword evidence="3" id="KW-0808">Transferase</keyword>
<evidence type="ECO:0000313" key="10">
    <source>
        <dbReference type="EMBL" id="MFC6091025.1"/>
    </source>
</evidence>
<evidence type="ECO:0000256" key="5">
    <source>
        <dbReference type="ARBA" id="ARBA00022777"/>
    </source>
</evidence>
<feature type="region of interest" description="Disordered" evidence="7">
    <location>
        <begin position="384"/>
        <end position="415"/>
    </location>
</feature>
<evidence type="ECO:0000256" key="3">
    <source>
        <dbReference type="ARBA" id="ARBA00022679"/>
    </source>
</evidence>
<dbReference type="Proteomes" id="UP001596220">
    <property type="component" value="Unassembled WGS sequence"/>
</dbReference>
<dbReference type="CDD" id="cd14014">
    <property type="entry name" value="STKc_PknB_like"/>
    <property type="match status" value="1"/>
</dbReference>
<dbReference type="GO" id="GO:0016301">
    <property type="term" value="F:kinase activity"/>
    <property type="evidence" value="ECO:0007669"/>
    <property type="project" value="UniProtKB-KW"/>
</dbReference>
<evidence type="ECO:0000256" key="1">
    <source>
        <dbReference type="ARBA" id="ARBA00012513"/>
    </source>
</evidence>
<evidence type="ECO:0000256" key="8">
    <source>
        <dbReference type="SAM" id="Phobius"/>
    </source>
</evidence>
<keyword evidence="8" id="KW-0812">Transmembrane</keyword>
<evidence type="ECO:0000259" key="9">
    <source>
        <dbReference type="PROSITE" id="PS50011"/>
    </source>
</evidence>
<feature type="transmembrane region" description="Helical" evidence="8">
    <location>
        <begin position="435"/>
        <end position="456"/>
    </location>
</feature>
<keyword evidence="11" id="KW-1185">Reference proteome</keyword>
<proteinExistence type="predicted"/>
<dbReference type="PROSITE" id="PS50011">
    <property type="entry name" value="PROTEIN_KINASE_DOM"/>
    <property type="match status" value="1"/>
</dbReference>
<feature type="compositionally biased region" description="Pro residues" evidence="7">
    <location>
        <begin position="392"/>
        <end position="403"/>
    </location>
</feature>
<accession>A0ABW1P7I4</accession>
<dbReference type="RefSeq" id="WP_380637228.1">
    <property type="nucleotide sequence ID" value="NZ_JBHSQO010000015.1"/>
</dbReference>
<feature type="compositionally biased region" description="Low complexity" evidence="7">
    <location>
        <begin position="464"/>
        <end position="490"/>
    </location>
</feature>
<evidence type="ECO:0000313" key="11">
    <source>
        <dbReference type="Proteomes" id="UP001596220"/>
    </source>
</evidence>
<dbReference type="InterPro" id="IPR011009">
    <property type="entry name" value="Kinase-like_dom_sf"/>
</dbReference>
<evidence type="ECO:0000256" key="2">
    <source>
        <dbReference type="ARBA" id="ARBA00022527"/>
    </source>
</evidence>
<dbReference type="Gene3D" id="1.10.510.10">
    <property type="entry name" value="Transferase(Phosphotransferase) domain 1"/>
    <property type="match status" value="1"/>
</dbReference>
<keyword evidence="8" id="KW-0472">Membrane</keyword>
<comment type="caution">
    <text evidence="10">The sequence shown here is derived from an EMBL/GenBank/DDBJ whole genome shotgun (WGS) entry which is preliminary data.</text>
</comment>
<feature type="compositionally biased region" description="Gly residues" evidence="7">
    <location>
        <begin position="340"/>
        <end position="358"/>
    </location>
</feature>
<keyword evidence="8" id="KW-1133">Transmembrane helix</keyword>
<feature type="domain" description="Protein kinase" evidence="9">
    <location>
        <begin position="27"/>
        <end position="285"/>
    </location>
</feature>
<feature type="region of interest" description="Disordered" evidence="7">
    <location>
        <begin position="309"/>
        <end position="369"/>
    </location>
</feature>
<keyword evidence="6" id="KW-0067">ATP-binding</keyword>